<name>A0ABN2M039_9MICO</name>
<dbReference type="PRINTS" id="PR00111">
    <property type="entry name" value="ABHYDROLASE"/>
</dbReference>
<evidence type="ECO:0000313" key="5">
    <source>
        <dbReference type="Proteomes" id="UP001500002"/>
    </source>
</evidence>
<keyword evidence="5" id="KW-1185">Reference proteome</keyword>
<evidence type="ECO:0000313" key="4">
    <source>
        <dbReference type="EMBL" id="GAA1804730.1"/>
    </source>
</evidence>
<dbReference type="Gene3D" id="3.40.50.1820">
    <property type="entry name" value="alpha/beta hydrolase"/>
    <property type="match status" value="1"/>
</dbReference>
<reference evidence="4 5" key="1">
    <citation type="journal article" date="2019" name="Int. J. Syst. Evol. Microbiol.">
        <title>The Global Catalogue of Microorganisms (GCM) 10K type strain sequencing project: providing services to taxonomists for standard genome sequencing and annotation.</title>
        <authorList>
            <consortium name="The Broad Institute Genomics Platform"/>
            <consortium name="The Broad Institute Genome Sequencing Center for Infectious Disease"/>
            <person name="Wu L."/>
            <person name="Ma J."/>
        </authorList>
    </citation>
    <scope>NUCLEOTIDE SEQUENCE [LARGE SCALE GENOMIC DNA]</scope>
    <source>
        <strain evidence="4 5">JCM 14322</strain>
    </source>
</reference>
<dbReference type="InterPro" id="IPR000073">
    <property type="entry name" value="AB_hydrolase_1"/>
</dbReference>
<feature type="region of interest" description="Disordered" evidence="2">
    <location>
        <begin position="1"/>
        <end position="25"/>
    </location>
</feature>
<evidence type="ECO:0000256" key="1">
    <source>
        <dbReference type="ARBA" id="ARBA00022801"/>
    </source>
</evidence>
<dbReference type="PRINTS" id="PR00412">
    <property type="entry name" value="EPOXHYDRLASE"/>
</dbReference>
<comment type="caution">
    <text evidence="4">The sequence shown here is derived from an EMBL/GenBank/DDBJ whole genome shotgun (WGS) entry which is preliminary data.</text>
</comment>
<protein>
    <submittedName>
        <fullName evidence="4">Alpha/beta hydrolase</fullName>
    </submittedName>
</protein>
<dbReference type="GO" id="GO:0016787">
    <property type="term" value="F:hydrolase activity"/>
    <property type="evidence" value="ECO:0007669"/>
    <property type="project" value="UniProtKB-KW"/>
</dbReference>
<dbReference type="PANTHER" id="PTHR43329">
    <property type="entry name" value="EPOXIDE HYDROLASE"/>
    <property type="match status" value="1"/>
</dbReference>
<proteinExistence type="predicted"/>
<evidence type="ECO:0000259" key="3">
    <source>
        <dbReference type="Pfam" id="PF00561"/>
    </source>
</evidence>
<dbReference type="InterPro" id="IPR000639">
    <property type="entry name" value="Epox_hydrolase-like"/>
</dbReference>
<dbReference type="SUPFAM" id="SSF53474">
    <property type="entry name" value="alpha/beta-Hydrolases"/>
    <property type="match status" value="1"/>
</dbReference>
<gene>
    <name evidence="4" type="ORF">GCM10009749_11070</name>
</gene>
<dbReference type="EMBL" id="BAAANJ010000004">
    <property type="protein sequence ID" value="GAA1804730.1"/>
    <property type="molecule type" value="Genomic_DNA"/>
</dbReference>
<dbReference type="RefSeq" id="WP_344294274.1">
    <property type="nucleotide sequence ID" value="NZ_BAAANJ010000004.1"/>
</dbReference>
<dbReference type="Proteomes" id="UP001500002">
    <property type="component" value="Unassembled WGS sequence"/>
</dbReference>
<keyword evidence="1 4" id="KW-0378">Hydrolase</keyword>
<dbReference type="Pfam" id="PF00561">
    <property type="entry name" value="Abhydrolase_1"/>
    <property type="match status" value="1"/>
</dbReference>
<accession>A0ABN2M039</accession>
<feature type="domain" description="AB hydrolase-1" evidence="3">
    <location>
        <begin position="58"/>
        <end position="156"/>
    </location>
</feature>
<sequence length="311" mass="34908">MDTPELRSLPDDDARPHVASRSAWTPPLPEAPGFAHLVVETRGLRSHVATLGDVDGEPIVLLHGFPLHWWQWREVAPRLAAAGYRVICPDLRGAGWTEADDSGIERETRMRDLLAILDALGIERAHVVGHDMGAITAMQLAYTHPERVRQAVQLSVPPGFISFSPKLISAFRHMPKLLWHRPGDSLRGVWADQYCARRTPEAIIDAHLAPMQRSDIDQAVRALYRGMVVPESMQLSRGVYKRMHLTIPTLFAFGRVDTRFNEPLVRRLCAQPERFADRIEFGFVDNAGKLLPDDAPDEVADLTLEFLNRAS</sequence>
<organism evidence="4 5">
    <name type="scientific">Agromyces neolithicus</name>
    <dbReference type="NCBI Taxonomy" id="269420"/>
    <lineage>
        <taxon>Bacteria</taxon>
        <taxon>Bacillati</taxon>
        <taxon>Actinomycetota</taxon>
        <taxon>Actinomycetes</taxon>
        <taxon>Micrococcales</taxon>
        <taxon>Microbacteriaceae</taxon>
        <taxon>Agromyces</taxon>
    </lineage>
</organism>
<dbReference type="InterPro" id="IPR029058">
    <property type="entry name" value="AB_hydrolase_fold"/>
</dbReference>
<evidence type="ECO:0000256" key="2">
    <source>
        <dbReference type="SAM" id="MobiDB-lite"/>
    </source>
</evidence>
<feature type="compositionally biased region" description="Basic and acidic residues" evidence="2">
    <location>
        <begin position="1"/>
        <end position="16"/>
    </location>
</feature>